<dbReference type="RefSeq" id="WP_190955744.1">
    <property type="nucleotide sequence ID" value="NZ_JACJTU010000012.1"/>
</dbReference>
<name>A0ABR8K6E3_9NOSO</name>
<dbReference type="Pfam" id="PF00069">
    <property type="entry name" value="Pkinase"/>
    <property type="match status" value="1"/>
</dbReference>
<keyword evidence="7" id="KW-1133">Transmembrane helix</keyword>
<keyword evidence="7" id="KW-0812">Transmembrane</keyword>
<dbReference type="InterPro" id="IPR008271">
    <property type="entry name" value="Ser/Thr_kinase_AS"/>
</dbReference>
<protein>
    <recommendedName>
        <fullName evidence="1">non-specific serine/threonine protein kinase</fullName>
        <ecNumber evidence="1">2.7.11.1</ecNumber>
    </recommendedName>
</protein>
<dbReference type="InterPro" id="IPR000719">
    <property type="entry name" value="Prot_kinase_dom"/>
</dbReference>
<dbReference type="EC" id="2.7.11.1" evidence="1"/>
<keyword evidence="10" id="KW-1185">Reference proteome</keyword>
<dbReference type="PROSITE" id="PS00108">
    <property type="entry name" value="PROTEIN_KINASE_ST"/>
    <property type="match status" value="1"/>
</dbReference>
<dbReference type="PANTHER" id="PTHR43289:SF6">
    <property type="entry name" value="SERINE_THREONINE-PROTEIN KINASE NEKL-3"/>
    <property type="match status" value="1"/>
</dbReference>
<evidence type="ECO:0000256" key="4">
    <source>
        <dbReference type="ARBA" id="ARBA00022777"/>
    </source>
</evidence>
<gene>
    <name evidence="9" type="ORF">H6H03_14395</name>
</gene>
<dbReference type="CDD" id="cd14014">
    <property type="entry name" value="STKc_PknB_like"/>
    <property type="match status" value="1"/>
</dbReference>
<dbReference type="SMART" id="SM00220">
    <property type="entry name" value="S_TKc"/>
    <property type="match status" value="1"/>
</dbReference>
<dbReference type="EMBL" id="JACJTU010000012">
    <property type="protein sequence ID" value="MBD2735064.1"/>
    <property type="molecule type" value="Genomic_DNA"/>
</dbReference>
<dbReference type="Gene3D" id="1.10.510.10">
    <property type="entry name" value="Transferase(Phosphotransferase) domain 1"/>
    <property type="match status" value="1"/>
</dbReference>
<accession>A0ABR8K6E3</accession>
<reference evidence="9 10" key="1">
    <citation type="journal article" date="2020" name="ISME J.">
        <title>Comparative genomics reveals insights into cyanobacterial evolution and habitat adaptation.</title>
        <authorList>
            <person name="Chen M.Y."/>
            <person name="Teng W.K."/>
            <person name="Zhao L."/>
            <person name="Hu C.X."/>
            <person name="Zhou Y.K."/>
            <person name="Han B.P."/>
            <person name="Song L.R."/>
            <person name="Shu W.S."/>
        </authorList>
    </citation>
    <scope>NUCLEOTIDE SEQUENCE [LARGE SCALE GENOMIC DNA]</scope>
    <source>
        <strain evidence="9 10">FACHB-159</strain>
    </source>
</reference>
<keyword evidence="4 9" id="KW-0418">Kinase</keyword>
<evidence type="ECO:0000256" key="1">
    <source>
        <dbReference type="ARBA" id="ARBA00012513"/>
    </source>
</evidence>
<evidence type="ECO:0000313" key="10">
    <source>
        <dbReference type="Proteomes" id="UP000637383"/>
    </source>
</evidence>
<sequence length="345" mass="39257">MIWASGQKLHSNSYEIKKLLGQDDFVISYLAEMQDGKNVMIKTLDANLLNLLSHDESDRLKSGFADESRKLAICKHPNIVKVFETFYEGDLLCMVTEYIPGNNLANIIQPRGFLPEKEAVEYIQQIGKALIEVHKQEFLHRDVKPKNIILRAGTHQVVLINFDLARKFVENPVSSRGNLVDKFTPIELYSNSARQQRQRGPWTDVYSLAATLYILLTGQPPENAIDRQDNNKRLIPPKELNHEISDRVNDAILHAMELQPDNRPQTVEDFLKELGLKTTGFSLPQFLWAQPLWARILEIMGVLTLFAALISGIKDGTDLFKDWFPDKSPPPTQQTPSSSTQPQNR</sequence>
<evidence type="ECO:0000256" key="3">
    <source>
        <dbReference type="ARBA" id="ARBA00022741"/>
    </source>
</evidence>
<feature type="region of interest" description="Disordered" evidence="6">
    <location>
        <begin position="321"/>
        <end position="345"/>
    </location>
</feature>
<keyword evidence="5" id="KW-0067">ATP-binding</keyword>
<dbReference type="PANTHER" id="PTHR43289">
    <property type="entry name" value="MITOGEN-ACTIVATED PROTEIN KINASE KINASE KINASE 20-RELATED"/>
    <property type="match status" value="1"/>
</dbReference>
<keyword evidence="9" id="KW-0723">Serine/threonine-protein kinase</keyword>
<evidence type="ECO:0000256" key="2">
    <source>
        <dbReference type="ARBA" id="ARBA00022679"/>
    </source>
</evidence>
<dbReference type="GO" id="GO:0004674">
    <property type="term" value="F:protein serine/threonine kinase activity"/>
    <property type="evidence" value="ECO:0007669"/>
    <property type="project" value="UniProtKB-KW"/>
</dbReference>
<dbReference type="PROSITE" id="PS50011">
    <property type="entry name" value="PROTEIN_KINASE_DOM"/>
    <property type="match status" value="1"/>
</dbReference>
<feature type="transmembrane region" description="Helical" evidence="7">
    <location>
        <begin position="292"/>
        <end position="313"/>
    </location>
</feature>
<evidence type="ECO:0000256" key="7">
    <source>
        <dbReference type="SAM" id="Phobius"/>
    </source>
</evidence>
<evidence type="ECO:0000259" key="8">
    <source>
        <dbReference type="PROSITE" id="PS50011"/>
    </source>
</evidence>
<feature type="compositionally biased region" description="Low complexity" evidence="6">
    <location>
        <begin position="334"/>
        <end position="345"/>
    </location>
</feature>
<feature type="domain" description="Protein kinase" evidence="8">
    <location>
        <begin position="14"/>
        <end position="276"/>
    </location>
</feature>
<dbReference type="InterPro" id="IPR011009">
    <property type="entry name" value="Kinase-like_dom_sf"/>
</dbReference>
<keyword evidence="2" id="KW-0808">Transferase</keyword>
<evidence type="ECO:0000256" key="6">
    <source>
        <dbReference type="SAM" id="MobiDB-lite"/>
    </source>
</evidence>
<comment type="caution">
    <text evidence="9">The sequence shown here is derived from an EMBL/GenBank/DDBJ whole genome shotgun (WGS) entry which is preliminary data.</text>
</comment>
<keyword evidence="3" id="KW-0547">Nucleotide-binding</keyword>
<proteinExistence type="predicted"/>
<organism evidence="9 10">
    <name type="scientific">Nostoc paludosum FACHB-159</name>
    <dbReference type="NCBI Taxonomy" id="2692908"/>
    <lineage>
        <taxon>Bacteria</taxon>
        <taxon>Bacillati</taxon>
        <taxon>Cyanobacteriota</taxon>
        <taxon>Cyanophyceae</taxon>
        <taxon>Nostocales</taxon>
        <taxon>Nostocaceae</taxon>
        <taxon>Nostoc</taxon>
    </lineage>
</organism>
<evidence type="ECO:0000313" key="9">
    <source>
        <dbReference type="EMBL" id="MBD2735064.1"/>
    </source>
</evidence>
<evidence type="ECO:0000256" key="5">
    <source>
        <dbReference type="ARBA" id="ARBA00022840"/>
    </source>
</evidence>
<dbReference type="Proteomes" id="UP000637383">
    <property type="component" value="Unassembled WGS sequence"/>
</dbReference>
<keyword evidence="7" id="KW-0472">Membrane</keyword>
<dbReference type="SUPFAM" id="SSF56112">
    <property type="entry name" value="Protein kinase-like (PK-like)"/>
    <property type="match status" value="1"/>
</dbReference>